<keyword evidence="4" id="KW-0723">Serine/threonine-protein kinase</keyword>
<dbReference type="GO" id="GO:0004713">
    <property type="term" value="F:protein tyrosine kinase activity"/>
    <property type="evidence" value="ECO:0007669"/>
    <property type="project" value="UniProtKB-KW"/>
</dbReference>
<dbReference type="GO" id="GO:0044344">
    <property type="term" value="P:cellular response to fibroblast growth factor stimulus"/>
    <property type="evidence" value="ECO:0007669"/>
    <property type="project" value="TreeGrafter"/>
</dbReference>
<evidence type="ECO:0000313" key="20">
    <source>
        <dbReference type="Proteomes" id="UP000828390"/>
    </source>
</evidence>
<dbReference type="InterPro" id="IPR008271">
    <property type="entry name" value="Ser/Thr_kinase_AS"/>
</dbReference>
<dbReference type="Gene3D" id="1.10.510.10">
    <property type="entry name" value="Transferase(Phosphotransferase) domain 1"/>
    <property type="match status" value="1"/>
</dbReference>
<evidence type="ECO:0000256" key="9">
    <source>
        <dbReference type="ARBA" id="ARBA00023137"/>
    </source>
</evidence>
<organism evidence="19 20">
    <name type="scientific">Dreissena polymorpha</name>
    <name type="common">Zebra mussel</name>
    <name type="synonym">Mytilus polymorpha</name>
    <dbReference type="NCBI Taxonomy" id="45954"/>
    <lineage>
        <taxon>Eukaryota</taxon>
        <taxon>Metazoa</taxon>
        <taxon>Spiralia</taxon>
        <taxon>Lophotrochozoa</taxon>
        <taxon>Mollusca</taxon>
        <taxon>Bivalvia</taxon>
        <taxon>Autobranchia</taxon>
        <taxon>Heteroconchia</taxon>
        <taxon>Euheterodonta</taxon>
        <taxon>Imparidentia</taxon>
        <taxon>Neoheterodontei</taxon>
        <taxon>Myida</taxon>
        <taxon>Dreissenoidea</taxon>
        <taxon>Dreissenidae</taxon>
        <taxon>Dreissena</taxon>
    </lineage>
</organism>
<evidence type="ECO:0000256" key="15">
    <source>
        <dbReference type="ARBA" id="ARBA00051680"/>
    </source>
</evidence>
<dbReference type="PROSITE" id="PS00108">
    <property type="entry name" value="PROTEIN_KINASE_ST"/>
    <property type="match status" value="1"/>
</dbReference>
<evidence type="ECO:0000256" key="12">
    <source>
        <dbReference type="ARBA" id="ARBA00042638"/>
    </source>
</evidence>
<evidence type="ECO:0000256" key="5">
    <source>
        <dbReference type="ARBA" id="ARBA00022679"/>
    </source>
</evidence>
<evidence type="ECO:0000256" key="10">
    <source>
        <dbReference type="ARBA" id="ARBA00040421"/>
    </source>
</evidence>
<dbReference type="Pfam" id="PF00069">
    <property type="entry name" value="Pkinase"/>
    <property type="match status" value="1"/>
</dbReference>
<evidence type="ECO:0000256" key="7">
    <source>
        <dbReference type="ARBA" id="ARBA00022777"/>
    </source>
</evidence>
<dbReference type="AlphaFoldDB" id="A0A9D4EEC8"/>
<keyword evidence="9" id="KW-0829">Tyrosine-protein kinase</keyword>
<comment type="subcellular location">
    <subcellularLocation>
        <location evidence="1">Cytoplasm</location>
    </subcellularLocation>
</comment>
<feature type="region of interest" description="Disordered" evidence="17">
    <location>
        <begin position="291"/>
        <end position="313"/>
    </location>
</feature>
<sequence length="1005" mass="113649">MSAGLATGIKRYRRHCGRLKRILDETKRCYEDINSNTSNENDKIQVSDLVSGEEGKILSVAHKQPGILVLGQNQYCKAKIVNEIFNRTIFPNFEGTTDTTKCRTVRFKNGENISLSLEVPGGFTLPANLEAYNGPWNTIPRKDLEVSENESASSDMGMAILEVSFNHQLLRNDCTLVVAGTSIPFEDEIKRCIEHMSPIVVYAFQAEQLSSKEIQDLELLKSITSFQPVCFVRIPTPETPIPTVSGSPFGVPFVQPDTRVRPHQPSSPQPQNILNGYDVISDNEETNVKTRFEDNNNDSEDDGVRSGPASSASIQASHRVGKVFSMSFPPELAKVVYEQLCKVGYLSDTPGVRNVSQTMIQDYCEVDSILITEWDIFSQAFVSFSEQIMQRYLVNAVTVLNQTHMGCLQQFILFAFDMARDVLVTPKKIEFAREKEEGLFKSLFQIAVDKGDEVRDMIETTIADSQGMLIQKANEYDFIGVDFNDKGEIITPKGLKICTGQIQELVLGGLNQAVAGKLVSSVNILRDSYTGTLTRCLESLERVEQEHPDSHSTTEALKQILNAAYQVEITVRSSSTFIHLLLQRMKQMIMTAYRLEIFLETVCDGSFRRKLRKLVQGMPWRESPRIDDEWKKKVAMEMLASLSAARLAKSISSQIKDRLNKSHSAFSTALRQLEMKHTGRLDKIEEERLKLRKVHAPRVAKVALESTSLKDLILYGMPVMGREIGRGQYGVVYSCDTWATYSPCAVKSVVPPDDKHWNDLALEFFYTKNINEHDRIVMLRGSIIDYSYGGGTTPAVLLVMDRLQRDLYTAIKQHLEWVPRLQVAMDVVEGIRYLHSQGLVHRDIKLKNVLLDKDNRAKITDLGFCKPEAMMSGSIVGTPIHMAPELFSGRYDSSVDVYAFGILFWYICAGNVRLPQNFELCANKDQLWNNVKRGLRPEQLTVFDDECWDLMSECWEGEPVKRPLLGDVHIRLQGIYDRYRNKPGTKTAREATVKTKNVKYKLRDP</sequence>
<keyword evidence="3" id="KW-0963">Cytoplasm</keyword>
<dbReference type="SUPFAM" id="SSF56112">
    <property type="entry name" value="Protein kinase-like (PK-like)"/>
    <property type="match status" value="1"/>
</dbReference>
<dbReference type="SMART" id="SM00220">
    <property type="entry name" value="S_TKc"/>
    <property type="match status" value="1"/>
</dbReference>
<keyword evidence="7" id="KW-0418">Kinase</keyword>
<dbReference type="EC" id="2.7.12.1" evidence="2"/>
<comment type="caution">
    <text evidence="19">The sequence shown here is derived from an EMBL/GenBank/DDBJ whole genome shotgun (WGS) entry which is preliminary data.</text>
</comment>
<dbReference type="GO" id="GO:0005737">
    <property type="term" value="C:cytoplasm"/>
    <property type="evidence" value="ECO:0007669"/>
    <property type="project" value="UniProtKB-SubCell"/>
</dbReference>
<accession>A0A9D4EEC8</accession>
<dbReference type="InterPro" id="IPR051302">
    <property type="entry name" value="Dual_SerThr-Tyr_Kinase"/>
</dbReference>
<evidence type="ECO:0000256" key="8">
    <source>
        <dbReference type="ARBA" id="ARBA00022840"/>
    </source>
</evidence>
<dbReference type="GO" id="GO:0045743">
    <property type="term" value="P:positive regulation of fibroblast growth factor receptor signaling pathway"/>
    <property type="evidence" value="ECO:0007669"/>
    <property type="project" value="TreeGrafter"/>
</dbReference>
<dbReference type="InterPro" id="IPR000719">
    <property type="entry name" value="Prot_kinase_dom"/>
</dbReference>
<evidence type="ECO:0000256" key="17">
    <source>
        <dbReference type="SAM" id="MobiDB-lite"/>
    </source>
</evidence>
<gene>
    <name evidence="19" type="ORF">DPMN_179226</name>
</gene>
<keyword evidence="5" id="KW-0808">Transferase</keyword>
<feature type="region of interest" description="Disordered" evidence="17">
    <location>
        <begin position="243"/>
        <end position="276"/>
    </location>
</feature>
<evidence type="ECO:0000256" key="11">
    <source>
        <dbReference type="ARBA" id="ARBA00041268"/>
    </source>
</evidence>
<evidence type="ECO:0000259" key="18">
    <source>
        <dbReference type="PROSITE" id="PS50011"/>
    </source>
</evidence>
<evidence type="ECO:0000256" key="13">
    <source>
        <dbReference type="ARBA" id="ARBA00049003"/>
    </source>
</evidence>
<evidence type="ECO:0000256" key="2">
    <source>
        <dbReference type="ARBA" id="ARBA00013203"/>
    </source>
</evidence>
<comment type="catalytic activity">
    <reaction evidence="15">
        <text>L-tyrosyl-[protein] + ATP = O-phospho-L-tyrosyl-[protein] + ADP + H(+)</text>
        <dbReference type="Rhea" id="RHEA:10596"/>
        <dbReference type="Rhea" id="RHEA-COMP:10136"/>
        <dbReference type="Rhea" id="RHEA-COMP:20101"/>
        <dbReference type="ChEBI" id="CHEBI:15378"/>
        <dbReference type="ChEBI" id="CHEBI:30616"/>
        <dbReference type="ChEBI" id="CHEBI:46858"/>
        <dbReference type="ChEBI" id="CHEBI:61978"/>
        <dbReference type="ChEBI" id="CHEBI:456216"/>
        <dbReference type="EC" id="2.7.12.1"/>
    </reaction>
</comment>
<keyword evidence="6 16" id="KW-0547">Nucleotide-binding</keyword>
<keyword evidence="20" id="KW-1185">Reference proteome</keyword>
<evidence type="ECO:0000256" key="6">
    <source>
        <dbReference type="ARBA" id="ARBA00022741"/>
    </source>
</evidence>
<feature type="binding site" evidence="16">
    <location>
        <position position="747"/>
    </location>
    <ligand>
        <name>ATP</name>
        <dbReference type="ChEBI" id="CHEBI:30616"/>
    </ligand>
</feature>
<reference evidence="19" key="1">
    <citation type="journal article" date="2019" name="bioRxiv">
        <title>The Genome of the Zebra Mussel, Dreissena polymorpha: A Resource for Invasive Species Research.</title>
        <authorList>
            <person name="McCartney M.A."/>
            <person name="Auch B."/>
            <person name="Kono T."/>
            <person name="Mallez S."/>
            <person name="Zhang Y."/>
            <person name="Obille A."/>
            <person name="Becker A."/>
            <person name="Abrahante J.E."/>
            <person name="Garbe J."/>
            <person name="Badalamenti J.P."/>
            <person name="Herman A."/>
            <person name="Mangelson H."/>
            <person name="Liachko I."/>
            <person name="Sullivan S."/>
            <person name="Sone E.D."/>
            <person name="Koren S."/>
            <person name="Silverstein K.A.T."/>
            <person name="Beckman K.B."/>
            <person name="Gohl D.M."/>
        </authorList>
    </citation>
    <scope>NUCLEOTIDE SEQUENCE</scope>
    <source>
        <strain evidence="19">Duluth1</strain>
        <tissue evidence="19">Whole animal</tissue>
    </source>
</reference>
<comment type="catalytic activity">
    <reaction evidence="13">
        <text>L-seryl-[protein] + ATP = O-phospho-L-seryl-[protein] + ADP + H(+)</text>
        <dbReference type="Rhea" id="RHEA:17989"/>
        <dbReference type="Rhea" id="RHEA-COMP:9863"/>
        <dbReference type="Rhea" id="RHEA-COMP:11604"/>
        <dbReference type="ChEBI" id="CHEBI:15378"/>
        <dbReference type="ChEBI" id="CHEBI:29999"/>
        <dbReference type="ChEBI" id="CHEBI:30616"/>
        <dbReference type="ChEBI" id="CHEBI:83421"/>
        <dbReference type="ChEBI" id="CHEBI:456216"/>
        <dbReference type="EC" id="2.7.12.1"/>
    </reaction>
</comment>
<feature type="compositionally biased region" description="Polar residues" evidence="17">
    <location>
        <begin position="264"/>
        <end position="274"/>
    </location>
</feature>
<dbReference type="GO" id="GO:0005524">
    <property type="term" value="F:ATP binding"/>
    <property type="evidence" value="ECO:0007669"/>
    <property type="project" value="UniProtKB-UniRule"/>
</dbReference>
<dbReference type="GO" id="GO:0043066">
    <property type="term" value="P:negative regulation of apoptotic process"/>
    <property type="evidence" value="ECO:0007669"/>
    <property type="project" value="TreeGrafter"/>
</dbReference>
<dbReference type="PANTHER" id="PTHR46392">
    <property type="entry name" value="DUAL SERINE/THREONINE AND TYROSINE PROTEIN KINASE"/>
    <property type="match status" value="1"/>
</dbReference>
<dbReference type="PROSITE" id="PS50011">
    <property type="entry name" value="PROTEIN_KINASE_DOM"/>
    <property type="match status" value="1"/>
</dbReference>
<keyword evidence="8 16" id="KW-0067">ATP-binding</keyword>
<dbReference type="GO" id="GO:0070374">
    <property type="term" value="P:positive regulation of ERK1 and ERK2 cascade"/>
    <property type="evidence" value="ECO:0007669"/>
    <property type="project" value="TreeGrafter"/>
</dbReference>
<dbReference type="PANTHER" id="PTHR46392:SF1">
    <property type="entry name" value="DUAL SERINE_THREONINE AND TYROSINE PROTEIN KINASE"/>
    <property type="match status" value="1"/>
</dbReference>
<dbReference type="GO" id="GO:0004712">
    <property type="term" value="F:protein serine/threonine/tyrosine kinase activity"/>
    <property type="evidence" value="ECO:0007669"/>
    <property type="project" value="UniProtKB-EC"/>
</dbReference>
<evidence type="ECO:0000256" key="14">
    <source>
        <dbReference type="ARBA" id="ARBA00049308"/>
    </source>
</evidence>
<evidence type="ECO:0000313" key="19">
    <source>
        <dbReference type="EMBL" id="KAH3777778.1"/>
    </source>
</evidence>
<reference evidence="19" key="2">
    <citation type="submission" date="2020-11" db="EMBL/GenBank/DDBJ databases">
        <authorList>
            <person name="McCartney M.A."/>
            <person name="Auch B."/>
            <person name="Kono T."/>
            <person name="Mallez S."/>
            <person name="Becker A."/>
            <person name="Gohl D.M."/>
            <person name="Silverstein K.A.T."/>
            <person name="Koren S."/>
            <person name="Bechman K.B."/>
            <person name="Herman A."/>
            <person name="Abrahante J.E."/>
            <person name="Garbe J."/>
        </authorList>
    </citation>
    <scope>NUCLEOTIDE SEQUENCE</scope>
    <source>
        <strain evidence="19">Duluth1</strain>
        <tissue evidence="19">Whole animal</tissue>
    </source>
</reference>
<dbReference type="PROSITE" id="PS00107">
    <property type="entry name" value="PROTEIN_KINASE_ATP"/>
    <property type="match status" value="1"/>
</dbReference>
<comment type="catalytic activity">
    <reaction evidence="14">
        <text>L-threonyl-[protein] + ATP = O-phospho-L-threonyl-[protein] + ADP + H(+)</text>
        <dbReference type="Rhea" id="RHEA:46608"/>
        <dbReference type="Rhea" id="RHEA-COMP:11060"/>
        <dbReference type="Rhea" id="RHEA-COMP:11605"/>
        <dbReference type="ChEBI" id="CHEBI:15378"/>
        <dbReference type="ChEBI" id="CHEBI:30013"/>
        <dbReference type="ChEBI" id="CHEBI:30616"/>
        <dbReference type="ChEBI" id="CHEBI:61977"/>
        <dbReference type="ChEBI" id="CHEBI:456216"/>
        <dbReference type="EC" id="2.7.12.1"/>
    </reaction>
</comment>
<evidence type="ECO:0000256" key="4">
    <source>
        <dbReference type="ARBA" id="ARBA00022527"/>
    </source>
</evidence>
<evidence type="ECO:0000256" key="16">
    <source>
        <dbReference type="PROSITE-ProRule" id="PRU10141"/>
    </source>
</evidence>
<name>A0A9D4EEC8_DREPO</name>
<dbReference type="Proteomes" id="UP000828390">
    <property type="component" value="Unassembled WGS sequence"/>
</dbReference>
<dbReference type="InterPro" id="IPR017441">
    <property type="entry name" value="Protein_kinase_ATP_BS"/>
</dbReference>
<dbReference type="EMBL" id="JAIWYP010000009">
    <property type="protein sequence ID" value="KAH3777778.1"/>
    <property type="molecule type" value="Genomic_DNA"/>
</dbReference>
<proteinExistence type="predicted"/>
<protein>
    <recommendedName>
        <fullName evidence="10">Dual serine/threonine and tyrosine protein kinase</fullName>
        <ecNumber evidence="2">2.7.12.1</ecNumber>
    </recommendedName>
    <alternativeName>
        <fullName evidence="12">Dusty protein kinase</fullName>
    </alternativeName>
    <alternativeName>
        <fullName evidence="11">Receptor-interacting serine/threonine-protein kinase 5</fullName>
    </alternativeName>
</protein>
<dbReference type="InterPro" id="IPR011009">
    <property type="entry name" value="Kinase-like_dom_sf"/>
</dbReference>
<evidence type="ECO:0000256" key="1">
    <source>
        <dbReference type="ARBA" id="ARBA00004496"/>
    </source>
</evidence>
<evidence type="ECO:0000256" key="3">
    <source>
        <dbReference type="ARBA" id="ARBA00022490"/>
    </source>
</evidence>
<dbReference type="GO" id="GO:0004674">
    <property type="term" value="F:protein serine/threonine kinase activity"/>
    <property type="evidence" value="ECO:0007669"/>
    <property type="project" value="UniProtKB-KW"/>
</dbReference>
<feature type="domain" description="Protein kinase" evidence="18">
    <location>
        <begin position="718"/>
        <end position="972"/>
    </location>
</feature>